<dbReference type="EMBL" id="CAEZZI010000017">
    <property type="protein sequence ID" value="CAB4749587.1"/>
    <property type="molecule type" value="Genomic_DNA"/>
</dbReference>
<name>A0A6J6TSV8_9ZZZZ</name>
<evidence type="ECO:0000256" key="5">
    <source>
        <dbReference type="SAM" id="Phobius"/>
    </source>
</evidence>
<accession>A0A6J6TSV8</accession>
<dbReference type="Pfam" id="PF02535">
    <property type="entry name" value="Zip"/>
    <property type="match status" value="1"/>
</dbReference>
<dbReference type="GO" id="GO:0016020">
    <property type="term" value="C:membrane"/>
    <property type="evidence" value="ECO:0007669"/>
    <property type="project" value="UniProtKB-SubCell"/>
</dbReference>
<evidence type="ECO:0000313" key="7">
    <source>
        <dbReference type="EMBL" id="CAB4820139.1"/>
    </source>
</evidence>
<dbReference type="AlphaFoldDB" id="A0A6J6TSV8"/>
<feature type="transmembrane region" description="Helical" evidence="5">
    <location>
        <begin position="61"/>
        <end position="80"/>
    </location>
</feature>
<protein>
    <submittedName>
        <fullName evidence="6">Unannotated protein</fullName>
    </submittedName>
</protein>
<dbReference type="EMBL" id="CAFAAY010000087">
    <property type="protein sequence ID" value="CAB4820139.1"/>
    <property type="molecule type" value="Genomic_DNA"/>
</dbReference>
<comment type="subcellular location">
    <subcellularLocation>
        <location evidence="1">Membrane</location>
        <topology evidence="1">Multi-pass membrane protein</topology>
    </subcellularLocation>
</comment>
<evidence type="ECO:0000313" key="6">
    <source>
        <dbReference type="EMBL" id="CAB4749587.1"/>
    </source>
</evidence>
<proteinExistence type="predicted"/>
<feature type="transmembrane region" description="Helical" evidence="5">
    <location>
        <begin position="195"/>
        <end position="213"/>
    </location>
</feature>
<dbReference type="PANTHER" id="PTHR16950">
    <property type="entry name" value="ZINC TRANSPORTER SLC39A7 HISTIDINE-RICH MEMBRANE PROTEIN KE4"/>
    <property type="match status" value="1"/>
</dbReference>
<evidence type="ECO:0000256" key="1">
    <source>
        <dbReference type="ARBA" id="ARBA00004141"/>
    </source>
</evidence>
<organism evidence="6">
    <name type="scientific">freshwater metagenome</name>
    <dbReference type="NCBI Taxonomy" id="449393"/>
    <lineage>
        <taxon>unclassified sequences</taxon>
        <taxon>metagenomes</taxon>
        <taxon>ecological metagenomes</taxon>
    </lineage>
</organism>
<evidence type="ECO:0000256" key="3">
    <source>
        <dbReference type="ARBA" id="ARBA00022989"/>
    </source>
</evidence>
<sequence length="244" mass="25791">MNLAIGFAAITVVATVLGGILALRSQDRFHLILGLSAGLLLGLVGFDLLPEVFELNTDTFAGVPIVSIAILSGFLLLHVLERSFGSHEPADSDYGHDHEHHNIAGTLSAVAMGGHVFLDGVGLGVAFQVSNALGFAVFLAVVVHAFSDGLNTVSLLVKSGNWHKNSKWLLVLDGAARLGGAALGTYLALNESWMALYLALFSGFVIYIATSHILPEAHSRHPSRWTLAATTCGVLIMWLVVANS</sequence>
<feature type="transmembrane region" description="Helical" evidence="5">
    <location>
        <begin position="225"/>
        <end position="242"/>
    </location>
</feature>
<dbReference type="GO" id="GO:0046873">
    <property type="term" value="F:metal ion transmembrane transporter activity"/>
    <property type="evidence" value="ECO:0007669"/>
    <property type="project" value="InterPro"/>
</dbReference>
<gene>
    <name evidence="6" type="ORF">UFOPK2842_00296</name>
    <name evidence="7" type="ORF">UFOPK3124_00998</name>
</gene>
<dbReference type="PANTHER" id="PTHR16950:SF16">
    <property type="entry name" value="ZINC TRANSPORTER ZIP13"/>
    <property type="match status" value="1"/>
</dbReference>
<feature type="transmembrane region" description="Helical" evidence="5">
    <location>
        <begin position="28"/>
        <end position="49"/>
    </location>
</feature>
<keyword evidence="4 5" id="KW-0472">Membrane</keyword>
<dbReference type="InterPro" id="IPR003689">
    <property type="entry name" value="ZIP"/>
</dbReference>
<keyword evidence="2 5" id="KW-0812">Transmembrane</keyword>
<evidence type="ECO:0000256" key="4">
    <source>
        <dbReference type="ARBA" id="ARBA00023136"/>
    </source>
</evidence>
<evidence type="ECO:0000256" key="2">
    <source>
        <dbReference type="ARBA" id="ARBA00022692"/>
    </source>
</evidence>
<feature type="transmembrane region" description="Helical" evidence="5">
    <location>
        <begin position="125"/>
        <end position="147"/>
    </location>
</feature>
<reference evidence="6" key="1">
    <citation type="submission" date="2020-05" db="EMBL/GenBank/DDBJ databases">
        <authorList>
            <person name="Chiriac C."/>
            <person name="Salcher M."/>
            <person name="Ghai R."/>
            <person name="Kavagutti S V."/>
        </authorList>
    </citation>
    <scope>NUCLEOTIDE SEQUENCE</scope>
</reference>
<keyword evidence="3 5" id="KW-1133">Transmembrane helix</keyword>